<organism evidence="2 3">
    <name type="scientific">Mycobacterium simiae</name>
    <name type="common">Mycobacterium habana</name>
    <dbReference type="NCBI Taxonomy" id="1784"/>
    <lineage>
        <taxon>Bacteria</taxon>
        <taxon>Bacillati</taxon>
        <taxon>Actinomycetota</taxon>
        <taxon>Actinomycetes</taxon>
        <taxon>Mycobacteriales</taxon>
        <taxon>Mycobacteriaceae</taxon>
        <taxon>Mycobacterium</taxon>
        <taxon>Mycobacterium simiae complex</taxon>
    </lineage>
</organism>
<dbReference type="AlphaFoldDB" id="A0A1X0YCG8"/>
<dbReference type="GO" id="GO:0008168">
    <property type="term" value="F:methyltransferase activity"/>
    <property type="evidence" value="ECO:0007669"/>
    <property type="project" value="UniProtKB-KW"/>
</dbReference>
<dbReference type="SUPFAM" id="SSF53335">
    <property type="entry name" value="S-adenosyl-L-methionine-dependent methyltransferases"/>
    <property type="match status" value="1"/>
</dbReference>
<dbReference type="EMBL" id="MZZM01000012">
    <property type="protein sequence ID" value="ORJ62674.1"/>
    <property type="molecule type" value="Genomic_DNA"/>
</dbReference>
<dbReference type="Gene3D" id="3.40.50.150">
    <property type="entry name" value="Vaccinia Virus protein VP39"/>
    <property type="match status" value="1"/>
</dbReference>
<keyword evidence="2" id="KW-0808">Transferase</keyword>
<evidence type="ECO:0000313" key="3">
    <source>
        <dbReference type="Proteomes" id="UP000193040"/>
    </source>
</evidence>
<dbReference type="RefSeq" id="WP_084949129.1">
    <property type="nucleotide sequence ID" value="NZ_MZZM01000012.1"/>
</dbReference>
<accession>A0A1X0YCG8</accession>
<keyword evidence="3" id="KW-1185">Reference proteome</keyword>
<protein>
    <submittedName>
        <fullName evidence="2">SAM-dependent methyltransferase</fullName>
    </submittedName>
</protein>
<dbReference type="CDD" id="cd02440">
    <property type="entry name" value="AdoMet_MTases"/>
    <property type="match status" value="1"/>
</dbReference>
<dbReference type="GO" id="GO:0032259">
    <property type="term" value="P:methylation"/>
    <property type="evidence" value="ECO:0007669"/>
    <property type="project" value="UniProtKB-KW"/>
</dbReference>
<proteinExistence type="predicted"/>
<dbReference type="PANTHER" id="PTHR43591:SF99">
    <property type="entry name" value="OS06G0646000 PROTEIN"/>
    <property type="match status" value="1"/>
</dbReference>
<gene>
    <name evidence="2" type="ORF">B5M45_06490</name>
</gene>
<dbReference type="PANTHER" id="PTHR43591">
    <property type="entry name" value="METHYLTRANSFERASE"/>
    <property type="match status" value="1"/>
</dbReference>
<dbReference type="STRING" id="1784.VC42_08810"/>
<keyword evidence="2" id="KW-0489">Methyltransferase</keyword>
<evidence type="ECO:0000259" key="1">
    <source>
        <dbReference type="Pfam" id="PF13649"/>
    </source>
</evidence>
<evidence type="ECO:0000313" key="2">
    <source>
        <dbReference type="EMBL" id="ORJ62674.1"/>
    </source>
</evidence>
<reference evidence="2 3" key="1">
    <citation type="submission" date="2017-03" db="EMBL/GenBank/DDBJ databases">
        <title>Genomic insights into Mycobacterium simiae human colonization.</title>
        <authorList>
            <person name="Steffani J.L."/>
            <person name="Brunck M.E."/>
            <person name="Cruz E."/>
            <person name="Montiel R."/>
            <person name="Barona F."/>
        </authorList>
    </citation>
    <scope>NUCLEOTIDE SEQUENCE [LARGE SCALE GENOMIC DNA]</scope>
    <source>
        <strain evidence="2 3">MsiGto</strain>
    </source>
</reference>
<name>A0A1X0YCG8_MYCSI</name>
<comment type="caution">
    <text evidence="2">The sequence shown here is derived from an EMBL/GenBank/DDBJ whole genome shotgun (WGS) entry which is preliminary data.</text>
</comment>
<feature type="domain" description="Methyltransferase" evidence="1">
    <location>
        <begin position="89"/>
        <end position="181"/>
    </location>
</feature>
<dbReference type="Proteomes" id="UP000193040">
    <property type="component" value="Unassembled WGS sequence"/>
</dbReference>
<dbReference type="InterPro" id="IPR029063">
    <property type="entry name" value="SAM-dependent_MTases_sf"/>
</dbReference>
<dbReference type="Pfam" id="PF13649">
    <property type="entry name" value="Methyltransf_25"/>
    <property type="match status" value="1"/>
</dbReference>
<dbReference type="InterPro" id="IPR041698">
    <property type="entry name" value="Methyltransf_25"/>
</dbReference>
<sequence>MSQDPVESTRGLMNQTAHLRHGFLDVLGAATSAPVPTIAQRAMNSPFVATVYERLWRPTAFYFASGLTHRAEQIRAASALRLSTAHRLLDVACGPGNFTAPLAAALPEEGLAVGFDISEPMLARAVADNSGPRTCYVRGDARRLPFGPETFDAICCFGALYLMPEPFRVAGEMIRVLKPGGRIAILTSYAPDVAPLHQVMTAGARSIGLTMFGRHEFVDLFTAAGLVDIDQQTQRALQFVVAAKPGTAG</sequence>